<comment type="similarity">
    <text evidence="1">Belongs to the ATP-dependent AMP-binding enzyme family.</text>
</comment>
<dbReference type="FunFam" id="3.30.300.30:FF:000008">
    <property type="entry name" value="2,3-dihydroxybenzoate-AMP ligase"/>
    <property type="match status" value="1"/>
</dbReference>
<dbReference type="PROSITE" id="PS00455">
    <property type="entry name" value="AMP_BINDING"/>
    <property type="match status" value="1"/>
</dbReference>
<dbReference type="Gene3D" id="2.170.270.10">
    <property type="entry name" value="SET domain"/>
    <property type="match status" value="1"/>
</dbReference>
<dbReference type="PROSITE" id="PS50280">
    <property type="entry name" value="SET"/>
    <property type="match status" value="1"/>
</dbReference>
<dbReference type="Pfam" id="PF00856">
    <property type="entry name" value="SET"/>
    <property type="match status" value="1"/>
</dbReference>
<reference evidence="6" key="1">
    <citation type="journal article" date="2012" name="BMC Genomics">
        <title>Genome sequence of the necrotrophic fungus Penicillium digitatum, the main postharvest pathogen of citrus.</title>
        <authorList>
            <person name="Marcet-Houben M."/>
            <person name="Ballester A.-R."/>
            <person name="de la Fuente B."/>
            <person name="Harries E."/>
            <person name="Marcos J.F."/>
            <person name="Gonzalez-Candelas L."/>
            <person name="Gabaldon T."/>
        </authorList>
    </citation>
    <scope>NUCLEOTIDE SEQUENCE [LARGE SCALE GENOMIC DNA]</scope>
    <source>
        <strain evidence="6">PHI26 / CECT 20796</strain>
    </source>
</reference>
<protein>
    <submittedName>
        <fullName evidence="5">AMP-binding enzyme, putative</fullName>
    </submittedName>
</protein>
<dbReference type="EMBL" id="AKCT01000133">
    <property type="protein sequence ID" value="EKV14510.1"/>
    <property type="molecule type" value="Genomic_DNA"/>
</dbReference>
<dbReference type="Gene3D" id="3.30.300.30">
    <property type="match status" value="1"/>
</dbReference>
<proteinExistence type="inferred from homology"/>
<dbReference type="OrthoDB" id="10253115at2759"/>
<keyword evidence="6" id="KW-1185">Reference proteome</keyword>
<dbReference type="HOGENOM" id="CLU_010340_0_0_1"/>
<feature type="region of interest" description="Disordered" evidence="3">
    <location>
        <begin position="1"/>
        <end position="37"/>
    </location>
</feature>
<gene>
    <name evidence="5" type="ORF">PDIG_32240</name>
</gene>
<dbReference type="InterPro" id="IPR025110">
    <property type="entry name" value="AMP-bd_C"/>
</dbReference>
<keyword evidence="2" id="KW-0436">Ligase</keyword>
<dbReference type="InterPro" id="IPR045851">
    <property type="entry name" value="AMP-bd_C_sf"/>
</dbReference>
<dbReference type="InterPro" id="IPR046341">
    <property type="entry name" value="SET_dom_sf"/>
</dbReference>
<accession>K9FXR0</accession>
<feature type="domain" description="SET" evidence="4">
    <location>
        <begin position="303"/>
        <end position="419"/>
    </location>
</feature>
<feature type="compositionally biased region" description="Basic residues" evidence="3">
    <location>
        <begin position="21"/>
        <end position="31"/>
    </location>
</feature>
<evidence type="ECO:0000313" key="6">
    <source>
        <dbReference type="Proteomes" id="UP000009882"/>
    </source>
</evidence>
<evidence type="ECO:0000313" key="5">
    <source>
        <dbReference type="EMBL" id="EKV14510.1"/>
    </source>
</evidence>
<dbReference type="FunCoup" id="K9FXR0">
    <property type="interactions" value="560"/>
</dbReference>
<dbReference type="eggNOG" id="KOG1177">
    <property type="taxonomic scope" value="Eukaryota"/>
</dbReference>
<evidence type="ECO:0000256" key="1">
    <source>
        <dbReference type="ARBA" id="ARBA00006432"/>
    </source>
</evidence>
<dbReference type="InterPro" id="IPR020845">
    <property type="entry name" value="AMP-binding_CS"/>
</dbReference>
<dbReference type="Proteomes" id="UP000009882">
    <property type="component" value="Unassembled WGS sequence"/>
</dbReference>
<dbReference type="InterPro" id="IPR000873">
    <property type="entry name" value="AMP-dep_synth/lig_dom"/>
</dbReference>
<comment type="caution">
    <text evidence="5">The sequence shown here is derived from an EMBL/GenBank/DDBJ whole genome shotgun (WGS) entry which is preliminary data.</text>
</comment>
<dbReference type="GO" id="GO:0031956">
    <property type="term" value="F:medium-chain fatty acid-CoA ligase activity"/>
    <property type="evidence" value="ECO:0007669"/>
    <property type="project" value="TreeGrafter"/>
</dbReference>
<dbReference type="GO" id="GO:0006631">
    <property type="term" value="P:fatty acid metabolic process"/>
    <property type="evidence" value="ECO:0007669"/>
    <property type="project" value="TreeGrafter"/>
</dbReference>
<dbReference type="OMA" id="YMSCVES"/>
<dbReference type="InterPro" id="IPR001214">
    <property type="entry name" value="SET_dom"/>
</dbReference>
<dbReference type="InterPro" id="IPR042099">
    <property type="entry name" value="ANL_N_sf"/>
</dbReference>
<evidence type="ECO:0000256" key="2">
    <source>
        <dbReference type="ARBA" id="ARBA00022598"/>
    </source>
</evidence>
<dbReference type="Pfam" id="PF00501">
    <property type="entry name" value="AMP-binding"/>
    <property type="match status" value="1"/>
</dbReference>
<dbReference type="SUPFAM" id="SSF82199">
    <property type="entry name" value="SET domain"/>
    <property type="match status" value="1"/>
</dbReference>
<dbReference type="AlphaFoldDB" id="K9FXR0"/>
<evidence type="ECO:0000256" key="3">
    <source>
        <dbReference type="SAM" id="MobiDB-lite"/>
    </source>
</evidence>
<dbReference type="InParanoid" id="K9FXR0"/>
<dbReference type="SUPFAM" id="SSF56801">
    <property type="entry name" value="Acetyl-CoA synthetase-like"/>
    <property type="match status" value="1"/>
</dbReference>
<dbReference type="PANTHER" id="PTHR43201:SF30">
    <property type="entry name" value="AMP-DEPENDENT SYNTHETASE_LIGASE DOMAIN-CONTAINING PROTEIN"/>
    <property type="match status" value="1"/>
</dbReference>
<name>K9FXR0_PEND2</name>
<evidence type="ECO:0000259" key="4">
    <source>
        <dbReference type="PROSITE" id="PS50280"/>
    </source>
</evidence>
<dbReference type="PANTHER" id="PTHR43201">
    <property type="entry name" value="ACYL-COA SYNTHETASE"/>
    <property type="match status" value="1"/>
</dbReference>
<dbReference type="Pfam" id="PF13193">
    <property type="entry name" value="AMP-binding_C"/>
    <property type="match status" value="1"/>
</dbReference>
<sequence length="964" mass="106943">MAQTRNKATKKAKMVNAPKPINKKTTNRRTTSKAPTPPVDIYKLFPPWGSEEALNQTANQEATDILLAVYHDINAYCNLERLATEKVYGPVETFSNLLVFTEGFVEREIGYYMSCVESFKAERGEFQLVTPNSRFFEFVTALGWKMFAICSHAEAFRRGIKEADDRTWGYLVQKIQENFLSIELFAHSRTLKWRNILWVHQGCAIPGLPDMKADIETHMAWKVDHPHHTIITLDGKLKEPTYNGKLQEHINESIYDPKKWSGRKQDPTLRQMPNGNSTNVGCECALCGSPASCDCRLTSRAGELVELREYPNTGTGVRALTRFMRGDILEIFMGELLPDSVEEVYPLTQSDDKINANKGSVRNLCTICPHQFGNWTRYVSHSCRPSTQFTTRTIGDRVVCTLEAIRDILPFEEITVGYGDSVISRHQKDRATYVSLDARSNALARGLESVGVEKGERVGVMLGNSMEYAVATYALFKLGAILVPLNPSFNIAQVIAALGHLQSSHLLISAESNMPRKKPRSNLPLLGDLIENLHKSTLESALVPSLKNVIMVDNSEGRVDVSAYKSLTSYASIMSQLNADGRPLPPRNLSSDETVNIQFTSGTTSMPKAACLTHRSILNNGSQIGDRMLLTPNDIVCCPPPLFHCFGGIIGYMATATHGSAIVFPSESFNARATLEAVQEERCTALHGVPTMFLEELSMIETGEISSERFQHLRTGIAAGSSVPPEVMRKLHKVLNLTELTICYGMTETSPVSAMTTTDDPIDKRIYSVGKLMPHVEAKIVHPVNKQDILPIERRGELAVSGYLLMKEYWADPEKTAEVMIPDDSGKVWMHTGDEASMSPDGYITITGRIKDLIIRGGENIHPLEIENCLLANNDIAEVSVVGVPDVRYGEAVAAFVIPRDHGSKTLTAEDIQQWVRDKLSNHLIPKHVFFLGPLEPFPKTASGKIQKLKLREKAIALLAKSAA</sequence>
<organism evidence="5 6">
    <name type="scientific">Penicillium digitatum (strain PHI26 / CECT 20796)</name>
    <name type="common">Green mold</name>
    <dbReference type="NCBI Taxonomy" id="1170229"/>
    <lineage>
        <taxon>Eukaryota</taxon>
        <taxon>Fungi</taxon>
        <taxon>Dikarya</taxon>
        <taxon>Ascomycota</taxon>
        <taxon>Pezizomycotina</taxon>
        <taxon>Eurotiomycetes</taxon>
        <taxon>Eurotiomycetidae</taxon>
        <taxon>Eurotiales</taxon>
        <taxon>Aspergillaceae</taxon>
        <taxon>Penicillium</taxon>
    </lineage>
</organism>
<dbReference type="STRING" id="1170229.K9FXR0"/>
<dbReference type="Gene3D" id="3.40.50.12780">
    <property type="entry name" value="N-terminal domain of ligase-like"/>
    <property type="match status" value="1"/>
</dbReference>